<dbReference type="CDD" id="cd06170">
    <property type="entry name" value="LuxR_C_like"/>
    <property type="match status" value="1"/>
</dbReference>
<dbReference type="Pfam" id="PF00196">
    <property type="entry name" value="GerE"/>
    <property type="match status" value="1"/>
</dbReference>
<keyword evidence="1" id="KW-0805">Transcription regulation</keyword>
<gene>
    <name evidence="5" type="ORF">BAR24066_04274</name>
</gene>
<proteinExistence type="predicted"/>
<evidence type="ECO:0000313" key="5">
    <source>
        <dbReference type="EMBL" id="VWB90077.1"/>
    </source>
</evidence>
<evidence type="ECO:0000256" key="2">
    <source>
        <dbReference type="ARBA" id="ARBA00023125"/>
    </source>
</evidence>
<name>A0A9Q9SKT9_9BURK</name>
<dbReference type="Proteomes" id="UP000494172">
    <property type="component" value="Unassembled WGS sequence"/>
</dbReference>
<dbReference type="InterPro" id="IPR016032">
    <property type="entry name" value="Sig_transdc_resp-reg_C-effctor"/>
</dbReference>
<dbReference type="SUPFAM" id="SSF46894">
    <property type="entry name" value="C-terminal effector domain of the bipartite response regulators"/>
    <property type="match status" value="1"/>
</dbReference>
<comment type="caution">
    <text evidence="5">The sequence shown here is derived from an EMBL/GenBank/DDBJ whole genome shotgun (WGS) entry which is preliminary data.</text>
</comment>
<reference evidence="5 6" key="1">
    <citation type="submission" date="2019-09" db="EMBL/GenBank/DDBJ databases">
        <authorList>
            <person name="Depoorter E."/>
        </authorList>
    </citation>
    <scope>NUCLEOTIDE SEQUENCE [LARGE SCALE GENOMIC DNA]</scope>
    <source>
        <strain evidence="5">LMG 24066</strain>
    </source>
</reference>
<dbReference type="Gene3D" id="1.10.10.10">
    <property type="entry name" value="Winged helix-like DNA-binding domain superfamily/Winged helix DNA-binding domain"/>
    <property type="match status" value="1"/>
</dbReference>
<dbReference type="PRINTS" id="PR00038">
    <property type="entry name" value="HTHLUXR"/>
</dbReference>
<dbReference type="GO" id="GO:0006355">
    <property type="term" value="P:regulation of DNA-templated transcription"/>
    <property type="evidence" value="ECO:0007669"/>
    <property type="project" value="InterPro"/>
</dbReference>
<dbReference type="PANTHER" id="PTHR44688">
    <property type="entry name" value="DNA-BINDING TRANSCRIPTIONAL ACTIVATOR DEVR_DOSR"/>
    <property type="match status" value="1"/>
</dbReference>
<dbReference type="GO" id="GO:0003677">
    <property type="term" value="F:DNA binding"/>
    <property type="evidence" value="ECO:0007669"/>
    <property type="project" value="UniProtKB-KW"/>
</dbReference>
<dbReference type="AlphaFoldDB" id="A0A9Q9SKT9"/>
<protein>
    <submittedName>
        <fullName evidence="5">LuxR family transcriptional regulator</fullName>
    </submittedName>
</protein>
<keyword evidence="3" id="KW-0804">Transcription</keyword>
<evidence type="ECO:0000256" key="1">
    <source>
        <dbReference type="ARBA" id="ARBA00023015"/>
    </source>
</evidence>
<dbReference type="PANTHER" id="PTHR44688:SF16">
    <property type="entry name" value="DNA-BINDING TRANSCRIPTIONAL ACTIVATOR DEVR_DOSR"/>
    <property type="match status" value="1"/>
</dbReference>
<dbReference type="SMART" id="SM00421">
    <property type="entry name" value="HTH_LUXR"/>
    <property type="match status" value="1"/>
</dbReference>
<dbReference type="EMBL" id="CABVPX010000018">
    <property type="protein sequence ID" value="VWB90077.1"/>
    <property type="molecule type" value="Genomic_DNA"/>
</dbReference>
<sequence>MQRLVIVLGTTAEIRGVDPVNSRLTHARRSRNVALSPDRPRPIMRLLQPDPAARGHYLIGVRPDSLGATLRAVGTPDFVGAVTEFVNDSIDADAVHLERWRADTGSTSGFVVEWLGSGSLRFAADTLRVMDVYYQDYCQSDPLVAPLRGKAGTLLVQRHVDGIAQGEFRRRIFDEPGIGQECLLVHGNAHLQYALGLARTVGRAAFTTDELFHFRQMVDLLFPMFELHARTCAARRVAAVSVNVESQASFDARLERQDVQLSRREHEICRLMLCGRSVPEAAQQLDVKLSTAESYVKRAFAKLGVRTRRELFDWVLVDC</sequence>
<keyword evidence="2" id="KW-0238">DNA-binding</keyword>
<evidence type="ECO:0000313" key="6">
    <source>
        <dbReference type="Proteomes" id="UP000494172"/>
    </source>
</evidence>
<feature type="domain" description="HTH luxR-type" evidence="4">
    <location>
        <begin position="254"/>
        <end position="319"/>
    </location>
</feature>
<dbReference type="InterPro" id="IPR036388">
    <property type="entry name" value="WH-like_DNA-bd_sf"/>
</dbReference>
<dbReference type="InterPro" id="IPR000792">
    <property type="entry name" value="Tscrpt_reg_LuxR_C"/>
</dbReference>
<dbReference type="PROSITE" id="PS50043">
    <property type="entry name" value="HTH_LUXR_2"/>
    <property type="match status" value="1"/>
</dbReference>
<evidence type="ECO:0000256" key="3">
    <source>
        <dbReference type="ARBA" id="ARBA00023163"/>
    </source>
</evidence>
<evidence type="ECO:0000259" key="4">
    <source>
        <dbReference type="PROSITE" id="PS50043"/>
    </source>
</evidence>
<organism evidence="5 6">
    <name type="scientific">Burkholderia arboris</name>
    <dbReference type="NCBI Taxonomy" id="488730"/>
    <lineage>
        <taxon>Bacteria</taxon>
        <taxon>Pseudomonadati</taxon>
        <taxon>Pseudomonadota</taxon>
        <taxon>Betaproteobacteria</taxon>
        <taxon>Burkholderiales</taxon>
        <taxon>Burkholderiaceae</taxon>
        <taxon>Burkholderia</taxon>
        <taxon>Burkholderia cepacia complex</taxon>
    </lineage>
</organism>
<accession>A0A9Q9SKT9</accession>